<reference evidence="1 2" key="1">
    <citation type="submission" date="2016-10" db="EMBL/GenBank/DDBJ databases">
        <authorList>
            <person name="de Groot N.N."/>
        </authorList>
    </citation>
    <scope>NUCLEOTIDE SEQUENCE [LARGE SCALE GENOMIC DNA]</scope>
    <source>
        <strain evidence="1 2">MP1X4</strain>
    </source>
</reference>
<evidence type="ECO:0000313" key="1">
    <source>
        <dbReference type="EMBL" id="SDT05241.1"/>
    </source>
</evidence>
<dbReference type="Proteomes" id="UP000199679">
    <property type="component" value="Chromosome I"/>
</dbReference>
<name>A0A1H1X846_MUCMA</name>
<sequence length="131" mass="15846">MDTHRGQIVEMVIRREGYSISELARLAKVNRRSVYYWFNQQFLKTEIIYQIGVYIKHDFSIEFPHIFKSDDFKQLNTFGNLNIVKNPEVNTDAEYWKNKYLEILEKYNDLLVRTAEWYANENRAENNDIVR</sequence>
<dbReference type="OrthoDB" id="981159at2"/>
<gene>
    <name evidence="1" type="ORF">SAMN05216490_2380</name>
</gene>
<organism evidence="1 2">
    <name type="scientific">Mucilaginibacter mallensis</name>
    <dbReference type="NCBI Taxonomy" id="652787"/>
    <lineage>
        <taxon>Bacteria</taxon>
        <taxon>Pseudomonadati</taxon>
        <taxon>Bacteroidota</taxon>
        <taxon>Sphingobacteriia</taxon>
        <taxon>Sphingobacteriales</taxon>
        <taxon>Sphingobacteriaceae</taxon>
        <taxon>Mucilaginibacter</taxon>
    </lineage>
</organism>
<keyword evidence="2" id="KW-1185">Reference proteome</keyword>
<dbReference type="EMBL" id="LT629740">
    <property type="protein sequence ID" value="SDT05241.1"/>
    <property type="molecule type" value="Genomic_DNA"/>
</dbReference>
<proteinExistence type="predicted"/>
<evidence type="ECO:0000313" key="2">
    <source>
        <dbReference type="Proteomes" id="UP000199679"/>
    </source>
</evidence>
<protein>
    <recommendedName>
        <fullName evidence="3">HTH cro/C1-type domain-containing protein</fullName>
    </recommendedName>
</protein>
<accession>A0A1H1X846</accession>
<evidence type="ECO:0008006" key="3">
    <source>
        <dbReference type="Google" id="ProtNLM"/>
    </source>
</evidence>
<dbReference type="RefSeq" id="WP_091372725.1">
    <property type="nucleotide sequence ID" value="NZ_LT629740.1"/>
</dbReference>
<dbReference type="AlphaFoldDB" id="A0A1H1X846"/>